<dbReference type="RefSeq" id="WP_136334804.1">
    <property type="nucleotide sequence ID" value="NZ_QXMP01000001.1"/>
</dbReference>
<comment type="caution">
    <text evidence="8">The sequence shown here is derived from an EMBL/GenBank/DDBJ whole genome shotgun (WGS) entry which is preliminary data.</text>
</comment>
<dbReference type="InterPro" id="IPR023091">
    <property type="entry name" value="MetalPrtase_cat_dom_sf_prd"/>
</dbReference>
<keyword evidence="6 7" id="KW-0862">Zinc</keyword>
<keyword evidence="7" id="KW-0963">Cytoplasm</keyword>
<evidence type="ECO:0000313" key="8">
    <source>
        <dbReference type="EMBL" id="THD69314.1"/>
    </source>
</evidence>
<evidence type="ECO:0000256" key="1">
    <source>
        <dbReference type="ARBA" id="ARBA00010875"/>
    </source>
</evidence>
<dbReference type="InterPro" id="IPR002036">
    <property type="entry name" value="YbeY"/>
</dbReference>
<reference evidence="8 9" key="1">
    <citation type="submission" date="2019-04" db="EMBL/GenBank/DDBJ databases">
        <title>Draft genome sequence of Robertkochia marina CC-AMO-30D.</title>
        <authorList>
            <person name="Hameed A."/>
            <person name="Lin S.-Y."/>
            <person name="Shahina M."/>
            <person name="Lai W.-A."/>
            <person name="Young C.-C."/>
        </authorList>
    </citation>
    <scope>NUCLEOTIDE SEQUENCE [LARGE SCALE GENOMIC DNA]</scope>
    <source>
        <strain evidence="8 9">CC-AMO-30D</strain>
    </source>
</reference>
<keyword evidence="2 7" id="KW-0540">Nuclease</keyword>
<dbReference type="AlphaFoldDB" id="A0A4S3M2G3"/>
<dbReference type="GO" id="GO:0008270">
    <property type="term" value="F:zinc ion binding"/>
    <property type="evidence" value="ECO:0007669"/>
    <property type="project" value="UniProtKB-UniRule"/>
</dbReference>
<evidence type="ECO:0000256" key="4">
    <source>
        <dbReference type="ARBA" id="ARBA00022759"/>
    </source>
</evidence>
<dbReference type="GO" id="GO:0004222">
    <property type="term" value="F:metalloendopeptidase activity"/>
    <property type="evidence" value="ECO:0007669"/>
    <property type="project" value="InterPro"/>
</dbReference>
<keyword evidence="7" id="KW-0690">Ribosome biogenesis</keyword>
<dbReference type="GO" id="GO:0006364">
    <property type="term" value="P:rRNA processing"/>
    <property type="evidence" value="ECO:0007669"/>
    <property type="project" value="UniProtKB-UniRule"/>
</dbReference>
<dbReference type="SUPFAM" id="SSF55486">
    <property type="entry name" value="Metalloproteases ('zincins'), catalytic domain"/>
    <property type="match status" value="1"/>
</dbReference>
<keyword evidence="3 7" id="KW-0479">Metal-binding</keyword>
<organism evidence="8 9">
    <name type="scientific">Robertkochia marina</name>
    <dbReference type="NCBI Taxonomy" id="1227945"/>
    <lineage>
        <taxon>Bacteria</taxon>
        <taxon>Pseudomonadati</taxon>
        <taxon>Bacteroidota</taxon>
        <taxon>Flavobacteriia</taxon>
        <taxon>Flavobacteriales</taxon>
        <taxon>Flavobacteriaceae</taxon>
        <taxon>Robertkochia</taxon>
    </lineage>
</organism>
<evidence type="ECO:0000256" key="5">
    <source>
        <dbReference type="ARBA" id="ARBA00022801"/>
    </source>
</evidence>
<keyword evidence="4 7" id="KW-0255">Endonuclease</keyword>
<dbReference type="GO" id="GO:0004521">
    <property type="term" value="F:RNA endonuclease activity"/>
    <property type="evidence" value="ECO:0007669"/>
    <property type="project" value="UniProtKB-UniRule"/>
</dbReference>
<dbReference type="NCBIfam" id="TIGR00043">
    <property type="entry name" value="rRNA maturation RNase YbeY"/>
    <property type="match status" value="1"/>
</dbReference>
<dbReference type="PANTHER" id="PTHR46986">
    <property type="entry name" value="ENDORIBONUCLEASE YBEY, CHLOROPLASTIC"/>
    <property type="match status" value="1"/>
</dbReference>
<gene>
    <name evidence="7 8" type="primary">ybeY</name>
    <name evidence="8" type="ORF">E7Z59_03015</name>
</gene>
<protein>
    <recommendedName>
        <fullName evidence="7">Endoribonuclease YbeY</fullName>
        <ecNumber evidence="7">3.1.-.-</ecNumber>
    </recommendedName>
</protein>
<evidence type="ECO:0000313" key="9">
    <source>
        <dbReference type="Proteomes" id="UP000305939"/>
    </source>
</evidence>
<dbReference type="GO" id="GO:0005737">
    <property type="term" value="C:cytoplasm"/>
    <property type="evidence" value="ECO:0007669"/>
    <property type="project" value="UniProtKB-SubCell"/>
</dbReference>
<dbReference type="PANTHER" id="PTHR46986:SF1">
    <property type="entry name" value="ENDORIBONUCLEASE YBEY, CHLOROPLASTIC"/>
    <property type="match status" value="1"/>
</dbReference>
<evidence type="ECO:0000256" key="3">
    <source>
        <dbReference type="ARBA" id="ARBA00022723"/>
    </source>
</evidence>
<feature type="binding site" evidence="7">
    <location>
        <position position="109"/>
    </location>
    <ligand>
        <name>Zn(2+)</name>
        <dbReference type="ChEBI" id="CHEBI:29105"/>
        <note>catalytic</note>
    </ligand>
</feature>
<dbReference type="HAMAP" id="MF_00009">
    <property type="entry name" value="Endoribonucl_YbeY"/>
    <property type="match status" value="1"/>
</dbReference>
<feature type="binding site" evidence="7">
    <location>
        <position position="115"/>
    </location>
    <ligand>
        <name>Zn(2+)</name>
        <dbReference type="ChEBI" id="CHEBI:29105"/>
        <note>catalytic</note>
    </ligand>
</feature>
<dbReference type="OrthoDB" id="9811984at2"/>
<evidence type="ECO:0000256" key="6">
    <source>
        <dbReference type="ARBA" id="ARBA00022833"/>
    </source>
</evidence>
<comment type="similarity">
    <text evidence="1 7">Belongs to the endoribonuclease YbeY family.</text>
</comment>
<dbReference type="Pfam" id="PF02130">
    <property type="entry name" value="YbeY"/>
    <property type="match status" value="1"/>
</dbReference>
<dbReference type="Gene3D" id="3.40.390.30">
    <property type="entry name" value="Metalloproteases ('zincins'), catalytic domain"/>
    <property type="match status" value="1"/>
</dbReference>
<dbReference type="EMBL" id="SSMC01000001">
    <property type="protein sequence ID" value="THD69314.1"/>
    <property type="molecule type" value="Genomic_DNA"/>
</dbReference>
<dbReference type="Proteomes" id="UP000305939">
    <property type="component" value="Unassembled WGS sequence"/>
</dbReference>
<keyword evidence="5 7" id="KW-0378">Hydrolase</keyword>
<comment type="cofactor">
    <cofactor evidence="7">
        <name>Zn(2+)</name>
        <dbReference type="ChEBI" id="CHEBI:29105"/>
    </cofactor>
    <text evidence="7">Binds 1 zinc ion.</text>
</comment>
<comment type="subcellular location">
    <subcellularLocation>
        <location evidence="7">Cytoplasm</location>
    </subcellularLocation>
</comment>
<feature type="binding site" evidence="7">
    <location>
        <position position="105"/>
    </location>
    <ligand>
        <name>Zn(2+)</name>
        <dbReference type="ChEBI" id="CHEBI:29105"/>
        <note>catalytic</note>
    </ligand>
</feature>
<proteinExistence type="inferred from homology"/>
<accession>A0A4S3M2G3</accession>
<keyword evidence="9" id="KW-1185">Reference proteome</keyword>
<name>A0A4S3M2G3_9FLAO</name>
<dbReference type="EC" id="3.1.-.-" evidence="7"/>
<sequence>MIDFHYETDFQLEDENRYREWINKVVASEDLLLGPVNYIFCNDEYLHRINLEYLDHDTLTDIISFDYSEGDRISGDIFISVERVVENAETFRTSFENELSRVMIHGILHYCGYKDKTEKEESEMRAKEEEKLALFHVEPKK</sequence>
<keyword evidence="7" id="KW-0698">rRNA processing</keyword>
<evidence type="ECO:0000256" key="7">
    <source>
        <dbReference type="HAMAP-Rule" id="MF_00009"/>
    </source>
</evidence>
<comment type="function">
    <text evidence="7">Single strand-specific metallo-endoribonuclease involved in late-stage 70S ribosome quality control and in maturation of the 3' terminus of the 16S rRNA.</text>
</comment>
<evidence type="ECO:0000256" key="2">
    <source>
        <dbReference type="ARBA" id="ARBA00022722"/>
    </source>
</evidence>